<proteinExistence type="predicted"/>
<accession>A0A8H7AL06</accession>
<dbReference type="EMBL" id="JAACFV010000047">
    <property type="protein sequence ID" value="KAF7508941.1"/>
    <property type="molecule type" value="Genomic_DNA"/>
</dbReference>
<evidence type="ECO:0000313" key="2">
    <source>
        <dbReference type="Proteomes" id="UP000606974"/>
    </source>
</evidence>
<organism evidence="1 2">
    <name type="scientific">Endocarpon pusillum</name>
    <dbReference type="NCBI Taxonomy" id="364733"/>
    <lineage>
        <taxon>Eukaryota</taxon>
        <taxon>Fungi</taxon>
        <taxon>Dikarya</taxon>
        <taxon>Ascomycota</taxon>
        <taxon>Pezizomycotina</taxon>
        <taxon>Eurotiomycetes</taxon>
        <taxon>Chaetothyriomycetidae</taxon>
        <taxon>Verrucariales</taxon>
        <taxon>Verrucariaceae</taxon>
        <taxon>Endocarpon</taxon>
    </lineage>
</organism>
<dbReference type="AlphaFoldDB" id="A0A8H7AL06"/>
<reference evidence="1" key="1">
    <citation type="submission" date="2020-02" db="EMBL/GenBank/DDBJ databases">
        <authorList>
            <person name="Palmer J.M."/>
        </authorList>
    </citation>
    <scope>NUCLEOTIDE SEQUENCE</scope>
    <source>
        <strain evidence="1">EPUS1.4</strain>
        <tissue evidence="1">Thallus</tissue>
    </source>
</reference>
<gene>
    <name evidence="1" type="ORF">GJ744_008497</name>
</gene>
<keyword evidence="2" id="KW-1185">Reference proteome</keyword>
<dbReference type="OrthoDB" id="3478523at2759"/>
<protein>
    <submittedName>
        <fullName evidence="1">Uncharacterized protein</fullName>
    </submittedName>
</protein>
<name>A0A8H7AL06_9EURO</name>
<sequence>MDPKELVALSKPPSLYGLNLAERLPRELVHMVLGQLPLVKILQILSHKNQYLDECVFGQLEWQFFFSSPADISHVRDLFILYCEIRRFTRKPLTANFSELGHGHTRLVRWSRTSSYSAEDLKRKLIQQIRGELTFNPVDEALLHTWFRSDYPAHGTESSLRTRCHWVREASPKDGDLPKLKPTTNYPAHADNSHLWARWDWVKEAKLKLNATKARQLVIAADLMSRFPEKLMLKKPRDPLQGQRTNLAHIEDGFRRRAEKISRDRRIQHQFVRGCCPGVDNIELVPYDRCLWTFLESLERHPPMNVDLGFRNTPQNMPLSEEAGQVVDSRSQVAGPGDELCGPFRYPEDIATSIEVVMDGLMYVYTGSPLLVVPRIQWSPTSACGSSSGEWKPRFFINKEPHSNCLPGNLHRCPVRKIMPYDEREYEWLEAFLKVVSWMEKKLGH</sequence>
<dbReference type="Proteomes" id="UP000606974">
    <property type="component" value="Unassembled WGS sequence"/>
</dbReference>
<comment type="caution">
    <text evidence="1">The sequence shown here is derived from an EMBL/GenBank/DDBJ whole genome shotgun (WGS) entry which is preliminary data.</text>
</comment>
<evidence type="ECO:0000313" key="1">
    <source>
        <dbReference type="EMBL" id="KAF7508941.1"/>
    </source>
</evidence>